<dbReference type="SUPFAM" id="SSF49503">
    <property type="entry name" value="Cupredoxins"/>
    <property type="match status" value="1"/>
</dbReference>
<evidence type="ECO:0000256" key="2">
    <source>
        <dbReference type="ARBA" id="ARBA00022729"/>
    </source>
</evidence>
<dbReference type="Gene3D" id="2.60.40.420">
    <property type="entry name" value="Cupredoxins - blue copper proteins"/>
    <property type="match status" value="1"/>
</dbReference>
<keyword evidence="7" id="KW-0812">Transmembrane</keyword>
<keyword evidence="3 7" id="KW-0472">Membrane</keyword>
<keyword evidence="2" id="KW-0732">Signal</keyword>
<dbReference type="EMBL" id="HG805810">
    <property type="protein sequence ID" value="CDW51827.1"/>
    <property type="molecule type" value="Genomic_DNA"/>
</dbReference>
<feature type="domain" description="Ephrin RBD" evidence="8">
    <location>
        <begin position="1"/>
        <end position="65"/>
    </location>
</feature>
<dbReference type="Proteomes" id="UP000030665">
    <property type="component" value="Unassembled WGS sequence"/>
</dbReference>
<evidence type="ECO:0000256" key="7">
    <source>
        <dbReference type="SAM" id="Phobius"/>
    </source>
</evidence>
<comment type="caution">
    <text evidence="6">Lacks conserved residue(s) required for the propagation of feature annotation.</text>
</comment>
<dbReference type="AlphaFoldDB" id="A0A077YUR3"/>
<feature type="transmembrane region" description="Helical" evidence="7">
    <location>
        <begin position="122"/>
        <end position="138"/>
    </location>
</feature>
<dbReference type="PANTHER" id="PTHR11304:SF29">
    <property type="entry name" value="EPHRIN"/>
    <property type="match status" value="1"/>
</dbReference>
<keyword evidence="7" id="KW-1133">Transmembrane helix</keyword>
<evidence type="ECO:0000256" key="6">
    <source>
        <dbReference type="PROSITE-ProRule" id="PRU00884"/>
    </source>
</evidence>
<keyword evidence="4" id="KW-1015">Disulfide bond</keyword>
<proteinExistence type="inferred from homology"/>
<evidence type="ECO:0000259" key="8">
    <source>
        <dbReference type="PROSITE" id="PS51551"/>
    </source>
</evidence>
<evidence type="ECO:0000256" key="4">
    <source>
        <dbReference type="ARBA" id="ARBA00023157"/>
    </source>
</evidence>
<protein>
    <submittedName>
        <fullName evidence="9">Ephrin domain containing protein</fullName>
    </submittedName>
</protein>
<comment type="similarity">
    <text evidence="6">Belongs to the ephrin family.</text>
</comment>
<evidence type="ECO:0000256" key="3">
    <source>
        <dbReference type="ARBA" id="ARBA00023136"/>
    </source>
</evidence>
<dbReference type="OrthoDB" id="6250301at2759"/>
<accession>A0A077YUR3</accession>
<dbReference type="GO" id="GO:0005886">
    <property type="term" value="C:plasma membrane"/>
    <property type="evidence" value="ECO:0007669"/>
    <property type="project" value="TreeGrafter"/>
</dbReference>
<dbReference type="GO" id="GO:0007411">
    <property type="term" value="P:axon guidance"/>
    <property type="evidence" value="ECO:0007669"/>
    <property type="project" value="TreeGrafter"/>
</dbReference>
<evidence type="ECO:0000313" key="9">
    <source>
        <dbReference type="EMBL" id="CDW51827.1"/>
    </source>
</evidence>
<name>A0A077YUR3_TRITR</name>
<organism evidence="9 10">
    <name type="scientific">Trichuris trichiura</name>
    <name type="common">Whipworm</name>
    <name type="synonym">Trichocephalus trichiurus</name>
    <dbReference type="NCBI Taxonomy" id="36087"/>
    <lineage>
        <taxon>Eukaryota</taxon>
        <taxon>Metazoa</taxon>
        <taxon>Ecdysozoa</taxon>
        <taxon>Nematoda</taxon>
        <taxon>Enoplea</taxon>
        <taxon>Dorylaimia</taxon>
        <taxon>Trichinellida</taxon>
        <taxon>Trichuridae</taxon>
        <taxon>Trichuris</taxon>
    </lineage>
</organism>
<reference evidence="9" key="1">
    <citation type="submission" date="2014-01" db="EMBL/GenBank/DDBJ databases">
        <authorList>
            <person name="Aslett M."/>
        </authorList>
    </citation>
    <scope>NUCLEOTIDE SEQUENCE</scope>
</reference>
<dbReference type="PANTHER" id="PTHR11304">
    <property type="entry name" value="EPHRIN"/>
    <property type="match status" value="1"/>
</dbReference>
<dbReference type="InterPro" id="IPR031328">
    <property type="entry name" value="Ephrin"/>
</dbReference>
<reference evidence="9" key="2">
    <citation type="submission" date="2014-03" db="EMBL/GenBank/DDBJ databases">
        <title>The whipworm genome and dual-species transcriptomics of an intimate host-pathogen interaction.</title>
        <authorList>
            <person name="Foth B.J."/>
            <person name="Tsai I.J."/>
            <person name="Reid A.J."/>
            <person name="Bancroft A.J."/>
            <person name="Nichol S."/>
            <person name="Tracey A."/>
            <person name="Holroyd N."/>
            <person name="Cotton J.A."/>
            <person name="Stanley E.J."/>
            <person name="Zarowiecki M."/>
            <person name="Liu J.Z."/>
            <person name="Huckvale T."/>
            <person name="Cooper P.J."/>
            <person name="Grencis R.K."/>
            <person name="Berriman M."/>
        </authorList>
    </citation>
    <scope>NUCLEOTIDE SEQUENCE [LARGE SCALE GENOMIC DNA]</scope>
</reference>
<dbReference type="Pfam" id="PF00812">
    <property type="entry name" value="Ephrin"/>
    <property type="match status" value="1"/>
</dbReference>
<evidence type="ECO:0000256" key="1">
    <source>
        <dbReference type="ARBA" id="ARBA00004370"/>
    </source>
</evidence>
<gene>
    <name evidence="9" type="ORF">TTRE_0000008601</name>
</gene>
<keyword evidence="10" id="KW-1185">Reference proteome</keyword>
<dbReference type="STRING" id="36087.A0A077YUR3"/>
<dbReference type="PROSITE" id="PS51551">
    <property type="entry name" value="EPHRIN_RBD_2"/>
    <property type="match status" value="1"/>
</dbReference>
<comment type="subcellular location">
    <subcellularLocation>
        <location evidence="1">Membrane</location>
    </subcellularLocation>
</comment>
<sequence>MCTAPYKKQIITVVFRRYSPIPDGLEFHPGHRYYLISTSEGRMNGVQNRNGGLCLSKNMRVEFDVRDKNPVPQSDMTQLVNDVAFLRRHMRLKNASKMQNSLKNLNVDPTPVCSHTAGMERLVINTGALLALFLPFYWF</sequence>
<keyword evidence="5" id="KW-0325">Glycoprotein</keyword>
<evidence type="ECO:0000256" key="5">
    <source>
        <dbReference type="ARBA" id="ARBA00023180"/>
    </source>
</evidence>
<dbReference type="GO" id="GO:0046875">
    <property type="term" value="F:ephrin receptor binding"/>
    <property type="evidence" value="ECO:0007669"/>
    <property type="project" value="TreeGrafter"/>
</dbReference>
<dbReference type="GO" id="GO:0048013">
    <property type="term" value="P:ephrin receptor signaling pathway"/>
    <property type="evidence" value="ECO:0007669"/>
    <property type="project" value="TreeGrafter"/>
</dbReference>
<dbReference type="InterPro" id="IPR001799">
    <property type="entry name" value="Ephrin_RBD"/>
</dbReference>
<dbReference type="InterPro" id="IPR008972">
    <property type="entry name" value="Cupredoxin"/>
</dbReference>
<evidence type="ECO:0000313" key="10">
    <source>
        <dbReference type="Proteomes" id="UP000030665"/>
    </source>
</evidence>